<feature type="transmembrane region" description="Helical" evidence="10">
    <location>
        <begin position="497"/>
        <end position="514"/>
    </location>
</feature>
<dbReference type="InterPro" id="IPR004841">
    <property type="entry name" value="AA-permease/SLC12A_dom"/>
</dbReference>
<dbReference type="PIRSF" id="PIRSF006060">
    <property type="entry name" value="AA_transporter"/>
    <property type="match status" value="1"/>
</dbReference>
<dbReference type="GO" id="GO:0015171">
    <property type="term" value="F:amino acid transmembrane transporter activity"/>
    <property type="evidence" value="ECO:0007669"/>
    <property type="project" value="TreeGrafter"/>
</dbReference>
<dbReference type="Proteomes" id="UP000590412">
    <property type="component" value="Unassembled WGS sequence"/>
</dbReference>
<evidence type="ECO:0000256" key="6">
    <source>
        <dbReference type="ARBA" id="ARBA00022970"/>
    </source>
</evidence>
<feature type="transmembrane region" description="Helical" evidence="10">
    <location>
        <begin position="210"/>
        <end position="229"/>
    </location>
</feature>
<gene>
    <name evidence="12" type="ORF">FOB60_000087</name>
</gene>
<keyword evidence="9" id="KW-0325">Glycoprotein</keyword>
<accession>A0A8X7NPR1</accession>
<feature type="transmembrane region" description="Helical" evidence="10">
    <location>
        <begin position="249"/>
        <end position="267"/>
    </location>
</feature>
<evidence type="ECO:0000256" key="2">
    <source>
        <dbReference type="ARBA" id="ARBA00006983"/>
    </source>
</evidence>
<feature type="transmembrane region" description="Helical" evidence="10">
    <location>
        <begin position="338"/>
        <end position="360"/>
    </location>
</feature>
<feature type="transmembrane region" description="Helical" evidence="10">
    <location>
        <begin position="389"/>
        <end position="407"/>
    </location>
</feature>
<feature type="transmembrane region" description="Helical" evidence="10">
    <location>
        <begin position="96"/>
        <end position="119"/>
    </location>
</feature>
<keyword evidence="3" id="KW-0813">Transport</keyword>
<feature type="transmembrane region" description="Helical" evidence="10">
    <location>
        <begin position="413"/>
        <end position="432"/>
    </location>
</feature>
<dbReference type="GO" id="GO:0005886">
    <property type="term" value="C:plasma membrane"/>
    <property type="evidence" value="ECO:0007669"/>
    <property type="project" value="UniProtKB-SubCell"/>
</dbReference>
<evidence type="ECO:0000256" key="7">
    <source>
        <dbReference type="ARBA" id="ARBA00022989"/>
    </source>
</evidence>
<evidence type="ECO:0000256" key="1">
    <source>
        <dbReference type="ARBA" id="ARBA00004651"/>
    </source>
</evidence>
<feature type="transmembrane region" description="Helical" evidence="10">
    <location>
        <begin position="288"/>
        <end position="309"/>
    </location>
</feature>
<evidence type="ECO:0000259" key="11">
    <source>
        <dbReference type="Pfam" id="PF00324"/>
    </source>
</evidence>
<dbReference type="InterPro" id="IPR050524">
    <property type="entry name" value="APC_YAT"/>
</dbReference>
<keyword evidence="8 10" id="KW-0472">Membrane</keyword>
<comment type="subcellular location">
    <subcellularLocation>
        <location evidence="1">Cell membrane</location>
        <topology evidence="1">Multi-pass membrane protein</topology>
    </subcellularLocation>
</comment>
<dbReference type="AlphaFoldDB" id="A0A8X7NPR1"/>
<evidence type="ECO:0000256" key="5">
    <source>
        <dbReference type="ARBA" id="ARBA00022692"/>
    </source>
</evidence>
<proteinExistence type="inferred from homology"/>
<keyword evidence="7 10" id="KW-1133">Transmembrane helix</keyword>
<evidence type="ECO:0000313" key="12">
    <source>
        <dbReference type="EMBL" id="KAF6058505.1"/>
    </source>
</evidence>
<evidence type="ECO:0000313" key="13">
    <source>
        <dbReference type="Proteomes" id="UP000590412"/>
    </source>
</evidence>
<dbReference type="PANTHER" id="PTHR43341:SF17">
    <property type="entry name" value="GENERAL AMINO ACID PERMEASE AGP1-RELATED"/>
    <property type="match status" value="1"/>
</dbReference>
<feature type="transmembrane region" description="Helical" evidence="10">
    <location>
        <begin position="178"/>
        <end position="198"/>
    </location>
</feature>
<organism evidence="12 13">
    <name type="scientific">Candida parapsilosis</name>
    <name type="common">Yeast</name>
    <dbReference type="NCBI Taxonomy" id="5480"/>
    <lineage>
        <taxon>Eukaryota</taxon>
        <taxon>Fungi</taxon>
        <taxon>Dikarya</taxon>
        <taxon>Ascomycota</taxon>
        <taxon>Saccharomycotina</taxon>
        <taxon>Pichiomycetes</taxon>
        <taxon>Debaryomycetaceae</taxon>
        <taxon>Candida/Lodderomyces clade</taxon>
        <taxon>Candida</taxon>
    </lineage>
</organism>
<evidence type="ECO:0000256" key="3">
    <source>
        <dbReference type="ARBA" id="ARBA00022448"/>
    </source>
</evidence>
<dbReference type="PANTHER" id="PTHR43341">
    <property type="entry name" value="AMINO ACID PERMEASE"/>
    <property type="match status" value="1"/>
</dbReference>
<evidence type="ECO:0000256" key="8">
    <source>
        <dbReference type="ARBA" id="ARBA00023136"/>
    </source>
</evidence>
<evidence type="ECO:0000256" key="9">
    <source>
        <dbReference type="ARBA" id="ARBA00023180"/>
    </source>
</evidence>
<evidence type="ECO:0000256" key="4">
    <source>
        <dbReference type="ARBA" id="ARBA00022475"/>
    </source>
</evidence>
<keyword evidence="4" id="KW-1003">Cell membrane</keyword>
<reference evidence="12" key="1">
    <citation type="submission" date="2020-03" db="EMBL/GenBank/DDBJ databases">
        <title>FDA dAtabase for Regulatory Grade micrObial Sequences (FDA-ARGOS): Supporting development and validation of Infectious Disease Dx tests.</title>
        <authorList>
            <person name="Campos J."/>
            <person name="Goldberg B."/>
            <person name="Tallon L."/>
            <person name="Sadzewicz L."/>
            <person name="Vavikolanu K."/>
            <person name="Mehta A."/>
            <person name="Aluvathingal J."/>
            <person name="Nadendla S."/>
            <person name="Nandy P."/>
            <person name="Geyer C."/>
            <person name="Yan Y."/>
            <person name="Sichtig H."/>
        </authorList>
    </citation>
    <scope>NUCLEOTIDE SEQUENCE [LARGE SCALE GENOMIC DNA]</scope>
    <source>
        <strain evidence="12">FDAARGOS_652</strain>
    </source>
</reference>
<keyword evidence="5 10" id="KW-0812">Transmembrane</keyword>
<dbReference type="Pfam" id="PF00324">
    <property type="entry name" value="AA_permease"/>
    <property type="match status" value="1"/>
</dbReference>
<name>A0A8X7NPR1_CANPA</name>
<dbReference type="OrthoDB" id="3900342at2759"/>
<feature type="transmembrane region" description="Helical" evidence="10">
    <location>
        <begin position="66"/>
        <end position="84"/>
    </location>
</feature>
<feature type="transmembrane region" description="Helical" evidence="10">
    <location>
        <begin position="453"/>
        <end position="477"/>
    </location>
</feature>
<comment type="similarity">
    <text evidence="2">Belongs to the amino acid-polyamine-organocation (APC) superfamily. YAT (TC 2.A.3.10) family.</text>
</comment>
<sequence>MSLDKEKGVVENQERADYDLNSTTSGQIHHKGIRGYWDSFVDGFRRAPPAAVTGGSYKKAISKNELRLMSLTTGLGTGLLVASGDKLRMAGPAGVLIAYAITGLIMLAPTICSVSELSIAYPGLPGGFQSYYSKFIDDSLGFSLGWSYAIQWCCIISLELVTAAMTIKFWTLSVNPDVWVTIFLVVVLLINLGGAKVYAVAEGFFNSCKVLMLCGFVIFGLIIDVGGGPQGFIGGRYYHKPGAVTSFKGVASVFVTGAFSLGGSEFISLSAAETKNPRTSIRAASKLVYFKVIILFLGSLTFVGLLVPYDSPQLFGSGDIATHSSPYVLAAELNGIKVLPHIINVVILLSVTSVGVAAMYSSQRLIQSLAHQNLAPKWLDYIDKQGRPLRAWLLTVLTSFFSFIAAYDDQEDVFVWLLSISGISFVACWLFICVAHLRFRAALKYNGISTDSLAYIAPTGIIGSWCSIIINSLVLIAQFWTSLFPEGKPDANNFFRNYLGAPVMLLCYVCHKLYTRNWRLWKPVEEIDVNKDRVIYDPEVLELQNLEEQERYNKAPIWKKILIVCFD</sequence>
<evidence type="ECO:0000256" key="10">
    <source>
        <dbReference type="SAM" id="Phobius"/>
    </source>
</evidence>
<feature type="domain" description="Amino acid permease/ SLC12A" evidence="11">
    <location>
        <begin position="68"/>
        <end position="522"/>
    </location>
</feature>
<dbReference type="FunFam" id="1.20.1740.10:FF:000017">
    <property type="entry name" value="Amino acid permease"/>
    <property type="match status" value="1"/>
</dbReference>
<feature type="transmembrane region" description="Helical" evidence="10">
    <location>
        <begin position="140"/>
        <end position="158"/>
    </location>
</feature>
<comment type="caution">
    <text evidence="12">The sequence shown here is derived from an EMBL/GenBank/DDBJ whole genome shotgun (WGS) entry which is preliminary data.</text>
</comment>
<dbReference type="Gene3D" id="1.20.1740.10">
    <property type="entry name" value="Amino acid/polyamine transporter I"/>
    <property type="match status" value="1"/>
</dbReference>
<dbReference type="EMBL" id="JABWAB010000001">
    <property type="protein sequence ID" value="KAF6058505.1"/>
    <property type="molecule type" value="Genomic_DNA"/>
</dbReference>
<keyword evidence="6" id="KW-0029">Amino-acid transport</keyword>
<protein>
    <submittedName>
        <fullName evidence="12">Amino acid permease family protein</fullName>
    </submittedName>
</protein>